<keyword evidence="3" id="KW-0378">Hydrolase</keyword>
<dbReference type="Pfam" id="PF00271">
    <property type="entry name" value="Helicase_C"/>
    <property type="match status" value="1"/>
</dbReference>
<reference evidence="12" key="1">
    <citation type="submission" date="2015-03" db="EMBL/GenBank/DDBJ databases">
        <title>Metagenome Sequencing of an Archaeal-Dominated Microbial Community from a Hot Spring at the Los Azufres Geothermal Field, Mexico.</title>
        <authorList>
            <person name="Servin-Garciduenas L.E."/>
            <person name="Martinez-Romero E."/>
        </authorList>
    </citation>
    <scope>NUCLEOTIDE SEQUENCE [LARGE SCALE GENOMIC DNA]</scope>
    <source>
        <strain evidence="12">AZ1-454</strain>
    </source>
</reference>
<dbReference type="Pfam" id="PF00270">
    <property type="entry name" value="DEAD"/>
    <property type="match status" value="1"/>
</dbReference>
<evidence type="ECO:0000256" key="2">
    <source>
        <dbReference type="ARBA" id="ARBA00022763"/>
    </source>
</evidence>
<dbReference type="PIRSF" id="PIRSF037307">
    <property type="entry name" value="Lhr-like_helic_prd"/>
    <property type="match status" value="1"/>
</dbReference>
<dbReference type="PATRIC" id="fig|1326980.8.peg.736"/>
<dbReference type="GO" id="GO:0140097">
    <property type="term" value="F:catalytic activity, acting on DNA"/>
    <property type="evidence" value="ECO:0007669"/>
    <property type="project" value="UniProtKB-ARBA"/>
</dbReference>
<protein>
    <submittedName>
        <fullName evidence="12">ATP-dependent helicase</fullName>
    </submittedName>
    <submittedName>
        <fullName evidence="13">DEAD/DEAH box helicase</fullName>
    </submittedName>
</protein>
<organism evidence="12">
    <name type="scientific">Candidatus Aramenus sulfurataquae</name>
    <dbReference type="NCBI Taxonomy" id="1326980"/>
    <lineage>
        <taxon>Archaea</taxon>
        <taxon>Thermoproteota</taxon>
        <taxon>Thermoprotei</taxon>
        <taxon>Sulfolobales</taxon>
        <taxon>Sulfolobaceae</taxon>
        <taxon>Candidatus Aramenus</taxon>
    </lineage>
</organism>
<evidence type="ECO:0000256" key="5">
    <source>
        <dbReference type="ARBA" id="ARBA00022840"/>
    </source>
</evidence>
<dbReference type="InterPro" id="IPR052511">
    <property type="entry name" value="ATP-dep_Helicase"/>
</dbReference>
<evidence type="ECO:0000256" key="7">
    <source>
        <dbReference type="ARBA" id="ARBA00023204"/>
    </source>
</evidence>
<comment type="similarity">
    <text evidence="9">Belongs to the Lhr helicase family. Lhr-Core subfamily.</text>
</comment>
<feature type="domain" description="Helicase C-terminal" evidence="11">
    <location>
        <begin position="233"/>
        <end position="386"/>
    </location>
</feature>
<dbReference type="InterPro" id="IPR011545">
    <property type="entry name" value="DEAD/DEAH_box_helicase_dom"/>
</dbReference>
<keyword evidence="4 12" id="KW-0347">Helicase</keyword>
<evidence type="ECO:0000256" key="4">
    <source>
        <dbReference type="ARBA" id="ARBA00022806"/>
    </source>
</evidence>
<evidence type="ECO:0000256" key="3">
    <source>
        <dbReference type="ARBA" id="ARBA00022801"/>
    </source>
</evidence>
<evidence type="ECO:0000256" key="6">
    <source>
        <dbReference type="ARBA" id="ARBA00023125"/>
    </source>
</evidence>
<dbReference type="PANTHER" id="PTHR47962:SF5">
    <property type="entry name" value="ATP-DEPENDENT HELICASE LHR-RELATED"/>
    <property type="match status" value="1"/>
</dbReference>
<dbReference type="Pfam" id="PF08494">
    <property type="entry name" value="DEAD_assoc"/>
    <property type="match status" value="1"/>
</dbReference>
<dbReference type="InterPro" id="IPR014001">
    <property type="entry name" value="Helicase_ATP-bd"/>
</dbReference>
<gene>
    <name evidence="13" type="ORF">TQ35_005930</name>
    <name evidence="12" type="ORF">TQ35_03420</name>
</gene>
<dbReference type="GO" id="GO:0004386">
    <property type="term" value="F:helicase activity"/>
    <property type="evidence" value="ECO:0007669"/>
    <property type="project" value="UniProtKB-KW"/>
</dbReference>
<evidence type="ECO:0000259" key="11">
    <source>
        <dbReference type="PROSITE" id="PS51194"/>
    </source>
</evidence>
<keyword evidence="6" id="KW-0238">DNA-binding</keyword>
<keyword evidence="5" id="KW-0067">ATP-binding</keyword>
<dbReference type="EMBL" id="JZWS01000019">
    <property type="protein sequence ID" value="KJR79166.1"/>
    <property type="molecule type" value="Genomic_DNA"/>
</dbReference>
<dbReference type="PROSITE" id="PS51192">
    <property type="entry name" value="HELICASE_ATP_BIND_1"/>
    <property type="match status" value="1"/>
</dbReference>
<dbReference type="InterPro" id="IPR017170">
    <property type="entry name" value="Lhr-like"/>
</dbReference>
<dbReference type="InterPro" id="IPR013701">
    <property type="entry name" value="Lhr-like_DEAD/DEAH_assoc"/>
</dbReference>
<keyword evidence="7" id="KW-0234">DNA repair</keyword>
<evidence type="ECO:0000313" key="13">
    <source>
        <dbReference type="EMBL" id="MCL7344097.1"/>
    </source>
</evidence>
<dbReference type="EMBL" id="JZWS02000004">
    <property type="protein sequence ID" value="MCL7344097.1"/>
    <property type="molecule type" value="Genomic_DNA"/>
</dbReference>
<evidence type="ECO:0000256" key="8">
    <source>
        <dbReference type="ARBA" id="ARBA00023235"/>
    </source>
</evidence>
<dbReference type="GO" id="GO:0006281">
    <property type="term" value="P:DNA repair"/>
    <property type="evidence" value="ECO:0007669"/>
    <property type="project" value="UniProtKB-KW"/>
</dbReference>
<dbReference type="AlphaFoldDB" id="A0A0F2LTM3"/>
<dbReference type="GO" id="GO:0016887">
    <property type="term" value="F:ATP hydrolysis activity"/>
    <property type="evidence" value="ECO:0007669"/>
    <property type="project" value="TreeGrafter"/>
</dbReference>
<dbReference type="SMART" id="SM00490">
    <property type="entry name" value="HELICc"/>
    <property type="match status" value="1"/>
</dbReference>
<evidence type="ECO:0000256" key="9">
    <source>
        <dbReference type="ARBA" id="ARBA00093467"/>
    </source>
</evidence>
<sequence>MRQLNQRIVELMNERKWDKLTDIQRKALTPILCGNNTLIIAPTGYGKTEAALLPVLSQMLDTRSSPVSLIYVTPLKALINDITLRIEWWSSRLGFTVSRKHGEVPQKEKNMRLKRAPHILVTTPEGLEIDLDWASKFREFYRNVKWVIVDEIHELINSKRGVQLAVLLERLKAYSGYDFQRIGLSATITNEDVVASFLSGSSSRKTTVVKVRDSKSFELKIRKIKGEEVWSNSARELISSIEPPTLVFTNSRFLTERLHEELEKLNVDGIFVHHSSISRESKSNVEEFLRKGKVRAVICTKTLELGIDVGDIKKIIMYRPPPSVASFLQRLGRSGHYVQGVPRGEILCVYDFDVIEAIAIYQLAKKGIVEKPKITSPLDVATREILGMVLQTDDVSKDYVYDVLTKSYPFRNMSREKFDELVDYLVKNNLLMEDGERLRIGKFFFKLWNFNKNKNFTWSRNFSEFFSLINSNDAFTLKHNDNVVGEIDAIYVYKHIRIGDVIRVGGKLWKITRVNSSKMTIDVVPANANEGEIPVWRGDGIPKSYLLPKQLEKVLRGLDNLDQGIVERSSVEEVKKLVSLYAKENLPLPSRSTVIVERKDKEVIYTTLINEKVSNTMAHLLLYLSSSKDSLNSYARASIYGFSISSDRDFLEDLLKVEERKLKRLIVKAILRSPMFFSVLKEIQVSFGKIGKVDLKEDKTLVAEALRQTVSKYFSIKGTLKFIGKIKSKEIKVIKTDKRTPLADAVLSHAPIKPWLLSVYSLIYESLKGGAYTISELSEQISIPEKSLENKLKQMRKPSSKYRITSFIDVDSGETRWCVMDELPKIVESNDYYTSFTVLNDNETFIAVLRQVNGDGNSEIIFKPKDLLKDDIRVRIPYEEIAELRITDPVDPLVSNLSPRFYYVNKKVLPYLLLNAVAYIQNLKYS</sequence>
<feature type="domain" description="Helicase ATP-binding" evidence="10">
    <location>
        <begin position="28"/>
        <end position="206"/>
    </location>
</feature>
<evidence type="ECO:0000259" key="10">
    <source>
        <dbReference type="PROSITE" id="PS51192"/>
    </source>
</evidence>
<keyword evidence="8" id="KW-0413">Isomerase</keyword>
<reference evidence="13" key="2">
    <citation type="submission" date="2022-05" db="EMBL/GenBank/DDBJ databases">
        <title>Metagenome Sequencing of an Archaeal-Dominated Microbial Community from a Hot Spring at the Los Azufres Geothermal Field, Mexico.</title>
        <authorList>
            <person name="Marin-Paredes R."/>
            <person name="Martinez-Romero E."/>
            <person name="Servin-Garciduenas L.E."/>
        </authorList>
    </citation>
    <scope>NUCLEOTIDE SEQUENCE</scope>
    <source>
        <strain evidence="13">AZ1-454</strain>
    </source>
</reference>
<dbReference type="InterPro" id="IPR045628">
    <property type="entry name" value="Lhr_WH_dom"/>
</dbReference>
<evidence type="ECO:0000256" key="1">
    <source>
        <dbReference type="ARBA" id="ARBA00022741"/>
    </source>
</evidence>
<dbReference type="PROSITE" id="PS51194">
    <property type="entry name" value="HELICASE_CTER"/>
    <property type="match status" value="1"/>
</dbReference>
<dbReference type="PANTHER" id="PTHR47962">
    <property type="entry name" value="ATP-DEPENDENT HELICASE LHR-RELATED-RELATED"/>
    <property type="match status" value="1"/>
</dbReference>
<proteinExistence type="inferred from homology"/>
<name>A0A0F2LTM3_9CREN</name>
<keyword evidence="1" id="KW-0547">Nucleotide-binding</keyword>
<dbReference type="GO" id="GO:0003677">
    <property type="term" value="F:DNA binding"/>
    <property type="evidence" value="ECO:0007669"/>
    <property type="project" value="UniProtKB-KW"/>
</dbReference>
<dbReference type="InterPro" id="IPR027417">
    <property type="entry name" value="P-loop_NTPase"/>
</dbReference>
<dbReference type="Pfam" id="PF19306">
    <property type="entry name" value="WHD_Lhr"/>
    <property type="match status" value="1"/>
</dbReference>
<accession>A0A0F2LTM3</accession>
<dbReference type="GO" id="GO:0005524">
    <property type="term" value="F:ATP binding"/>
    <property type="evidence" value="ECO:0007669"/>
    <property type="project" value="UniProtKB-KW"/>
</dbReference>
<evidence type="ECO:0000313" key="12">
    <source>
        <dbReference type="EMBL" id="KJR79166.1"/>
    </source>
</evidence>
<dbReference type="SMART" id="SM00487">
    <property type="entry name" value="DEXDc"/>
    <property type="match status" value="1"/>
</dbReference>
<comment type="caution">
    <text evidence="12">The sequence shown here is derived from an EMBL/GenBank/DDBJ whole genome shotgun (WGS) entry which is preliminary data.</text>
</comment>
<dbReference type="Gene3D" id="3.40.50.300">
    <property type="entry name" value="P-loop containing nucleotide triphosphate hydrolases"/>
    <property type="match status" value="2"/>
</dbReference>
<keyword evidence="2" id="KW-0227">DNA damage</keyword>
<dbReference type="SUPFAM" id="SSF52540">
    <property type="entry name" value="P-loop containing nucleoside triphosphate hydrolases"/>
    <property type="match status" value="1"/>
</dbReference>
<dbReference type="InterPro" id="IPR001650">
    <property type="entry name" value="Helicase_C-like"/>
</dbReference>